<evidence type="ECO:0000313" key="2">
    <source>
        <dbReference type="EMBL" id="KAJ8434105.1"/>
    </source>
</evidence>
<proteinExistence type="predicted"/>
<dbReference type="AlphaFoldDB" id="A0A9Q1JZQ5"/>
<accession>A0A9Q1JZQ5</accession>
<gene>
    <name evidence="2" type="ORF">Cgig2_005784</name>
</gene>
<keyword evidence="3" id="KW-1185">Reference proteome</keyword>
<dbReference type="EMBL" id="JAKOGI010000499">
    <property type="protein sequence ID" value="KAJ8434105.1"/>
    <property type="molecule type" value="Genomic_DNA"/>
</dbReference>
<keyword evidence="1" id="KW-0175">Coiled coil</keyword>
<evidence type="ECO:0000313" key="3">
    <source>
        <dbReference type="Proteomes" id="UP001153076"/>
    </source>
</evidence>
<sequence length="234" mass="25444">MAADVPADVPWDDYQHLKLNASQLGVQVNDDELSLQVAGGVNKKGLVYGLGNHTHAYYKRVEPPTQSSLSTPTSYTPSMYPQLVSRLQNLEEQLNAIKEEFTLMKEEVKQTKDAIARIESRFGGSAMLSFLLVVVTKEGSDHLFSATIGLVRGLVKGILGDIPSVGCDEEEDSLAGVSTNWERPSIGGCDEKEGVVRTDDGVKIKLSAHILASVKVGSAIGSQPSFRLYNHYHN</sequence>
<reference evidence="2" key="1">
    <citation type="submission" date="2022-04" db="EMBL/GenBank/DDBJ databases">
        <title>Carnegiea gigantea Genome sequencing and assembly v2.</title>
        <authorList>
            <person name="Copetti D."/>
            <person name="Sanderson M.J."/>
            <person name="Burquez A."/>
            <person name="Wojciechowski M.F."/>
        </authorList>
    </citation>
    <scope>NUCLEOTIDE SEQUENCE</scope>
    <source>
        <strain evidence="2">SGP5-SGP5p</strain>
        <tissue evidence="2">Aerial part</tissue>
    </source>
</reference>
<protein>
    <submittedName>
        <fullName evidence="2">Uncharacterized protein</fullName>
    </submittedName>
</protein>
<name>A0A9Q1JZQ5_9CARY</name>
<organism evidence="2 3">
    <name type="scientific">Carnegiea gigantea</name>
    <dbReference type="NCBI Taxonomy" id="171969"/>
    <lineage>
        <taxon>Eukaryota</taxon>
        <taxon>Viridiplantae</taxon>
        <taxon>Streptophyta</taxon>
        <taxon>Embryophyta</taxon>
        <taxon>Tracheophyta</taxon>
        <taxon>Spermatophyta</taxon>
        <taxon>Magnoliopsida</taxon>
        <taxon>eudicotyledons</taxon>
        <taxon>Gunneridae</taxon>
        <taxon>Pentapetalae</taxon>
        <taxon>Caryophyllales</taxon>
        <taxon>Cactineae</taxon>
        <taxon>Cactaceae</taxon>
        <taxon>Cactoideae</taxon>
        <taxon>Echinocereeae</taxon>
        <taxon>Carnegiea</taxon>
    </lineage>
</organism>
<evidence type="ECO:0000256" key="1">
    <source>
        <dbReference type="SAM" id="Coils"/>
    </source>
</evidence>
<comment type="caution">
    <text evidence="2">The sequence shown here is derived from an EMBL/GenBank/DDBJ whole genome shotgun (WGS) entry which is preliminary data.</text>
</comment>
<feature type="coiled-coil region" evidence="1">
    <location>
        <begin position="80"/>
        <end position="114"/>
    </location>
</feature>
<dbReference type="Proteomes" id="UP001153076">
    <property type="component" value="Unassembled WGS sequence"/>
</dbReference>